<evidence type="ECO:0000259" key="6">
    <source>
        <dbReference type="Pfam" id="PF17188"/>
    </source>
</evidence>
<evidence type="ECO:0000256" key="3">
    <source>
        <dbReference type="ARBA" id="ARBA00022729"/>
    </source>
</evidence>
<dbReference type="InterPro" id="IPR033434">
    <property type="entry name" value="MucB/RseB_N"/>
</dbReference>
<dbReference type="Gene3D" id="3.30.200.100">
    <property type="entry name" value="MucB/RseB, C-terminal domain"/>
    <property type="match status" value="1"/>
</dbReference>
<dbReference type="PIRSF" id="PIRSF005427">
    <property type="entry name" value="RseB"/>
    <property type="match status" value="1"/>
</dbReference>
<dbReference type="InterPro" id="IPR005588">
    <property type="entry name" value="MucB_RseB"/>
</dbReference>
<comment type="similarity">
    <text evidence="2">Belongs to the RseB family.</text>
</comment>
<name>A0A1H0KFL7_9BURK</name>
<dbReference type="GO" id="GO:0030288">
    <property type="term" value="C:outer membrane-bounded periplasmic space"/>
    <property type="evidence" value="ECO:0007669"/>
    <property type="project" value="TreeGrafter"/>
</dbReference>
<dbReference type="InterPro" id="IPR038484">
    <property type="entry name" value="MucB/RseB_C_sf"/>
</dbReference>
<feature type="domain" description="MucB/RseB N-terminal" evidence="5">
    <location>
        <begin position="68"/>
        <end position="236"/>
    </location>
</feature>
<dbReference type="EMBL" id="FNJL01000001">
    <property type="protein sequence ID" value="SDO54695.1"/>
    <property type="molecule type" value="Genomic_DNA"/>
</dbReference>
<organism evidence="7 8">
    <name type="scientific">Paracidovorax cattleyae</name>
    <dbReference type="NCBI Taxonomy" id="80868"/>
    <lineage>
        <taxon>Bacteria</taxon>
        <taxon>Pseudomonadati</taxon>
        <taxon>Pseudomonadota</taxon>
        <taxon>Betaproteobacteria</taxon>
        <taxon>Burkholderiales</taxon>
        <taxon>Comamonadaceae</taxon>
        <taxon>Paracidovorax</taxon>
    </lineage>
</organism>
<evidence type="ECO:0000313" key="8">
    <source>
        <dbReference type="Proteomes" id="UP000199317"/>
    </source>
</evidence>
<dbReference type="Proteomes" id="UP000199317">
    <property type="component" value="Unassembled WGS sequence"/>
</dbReference>
<dbReference type="AlphaFoldDB" id="A0A1H0KFL7"/>
<evidence type="ECO:0000259" key="5">
    <source>
        <dbReference type="Pfam" id="PF03888"/>
    </source>
</evidence>
<comment type="subcellular location">
    <subcellularLocation>
        <location evidence="1">Periplasm</location>
    </subcellularLocation>
</comment>
<evidence type="ECO:0000313" key="7">
    <source>
        <dbReference type="EMBL" id="SDO54695.1"/>
    </source>
</evidence>
<accession>A0A1H0KFL7</accession>
<dbReference type="GO" id="GO:0032885">
    <property type="term" value="P:regulation of polysaccharide biosynthetic process"/>
    <property type="evidence" value="ECO:0007669"/>
    <property type="project" value="TreeGrafter"/>
</dbReference>
<evidence type="ECO:0000256" key="1">
    <source>
        <dbReference type="ARBA" id="ARBA00004418"/>
    </source>
</evidence>
<reference evidence="8" key="1">
    <citation type="submission" date="2016-10" db="EMBL/GenBank/DDBJ databases">
        <authorList>
            <person name="Varghese N."/>
            <person name="Submissions S."/>
        </authorList>
    </citation>
    <scope>NUCLEOTIDE SEQUENCE [LARGE SCALE GENOMIC DNA]</scope>
    <source>
        <strain evidence="8">DSM 17101</strain>
    </source>
</reference>
<proteinExistence type="inferred from homology"/>
<sequence>MSGARDTEGGWKWVRRGSRVKGMAGLAVWLACAPWLCAWAGTEGGNGSPAVRAGSAAASAPLVRNEIDDWVERIHRASREQSYRGSFVVWSSAGGMTSSRIWHATDGKVQIERIEALDGLPRIVFRRDDLVRTFLPRAQVVKEERRDMPGLFPHLPQAESSAVLRHYQARFLGSDRVAGQDASILWLEPRDGLRFGYRIWMARPSGLVVKLQTLGLRGQVLEQAAFSQIDFDTPPSVPQLMAQMDDTRGFRLLALPLVKTTAREAGWQLNRPVAGFVPGDCYKRDPAMLARMPMPPLQCIFSDGLATVSLFFEPYDAARHAGEPRRMDMGATQTLAQRVGGGSTWLTAVGEVPQETLLQLVEQIEPVR</sequence>
<dbReference type="InterPro" id="IPR033436">
    <property type="entry name" value="MucB/RseB_C"/>
</dbReference>
<dbReference type="CDD" id="cd16327">
    <property type="entry name" value="RseB"/>
    <property type="match status" value="1"/>
</dbReference>
<keyword evidence="3" id="KW-0732">Signal</keyword>
<dbReference type="Pfam" id="PF03888">
    <property type="entry name" value="MucB_RseB"/>
    <property type="match status" value="1"/>
</dbReference>
<keyword evidence="4" id="KW-0574">Periplasm</keyword>
<dbReference type="PANTHER" id="PTHR38782">
    <property type="match status" value="1"/>
</dbReference>
<feature type="domain" description="MucB/RseB C-terminal" evidence="6">
    <location>
        <begin position="263"/>
        <end position="365"/>
    </location>
</feature>
<dbReference type="PROSITE" id="PS51257">
    <property type="entry name" value="PROKAR_LIPOPROTEIN"/>
    <property type="match status" value="1"/>
</dbReference>
<protein>
    <submittedName>
        <fullName evidence="7">Sigma E regulatory protein, MucB/RseB</fullName>
    </submittedName>
</protein>
<gene>
    <name evidence="7" type="ORF">SAMN04489708_101209</name>
</gene>
<dbReference type="GO" id="GO:0045152">
    <property type="term" value="F:antisigma factor binding"/>
    <property type="evidence" value="ECO:0007669"/>
    <property type="project" value="TreeGrafter"/>
</dbReference>
<dbReference type="Pfam" id="PF17188">
    <property type="entry name" value="MucB_RseB_C"/>
    <property type="match status" value="1"/>
</dbReference>
<evidence type="ECO:0000256" key="4">
    <source>
        <dbReference type="ARBA" id="ARBA00022764"/>
    </source>
</evidence>
<evidence type="ECO:0000256" key="2">
    <source>
        <dbReference type="ARBA" id="ARBA00008150"/>
    </source>
</evidence>
<keyword evidence="8" id="KW-1185">Reference proteome</keyword>
<dbReference type="PANTHER" id="PTHR38782:SF1">
    <property type="entry name" value="SIGMA-E FACTOR REGULATORY PROTEIN RSEB"/>
    <property type="match status" value="1"/>
</dbReference>
<dbReference type="Gene3D" id="2.50.20.10">
    <property type="entry name" value="Lipoprotein localisation LolA/LolB/LppX"/>
    <property type="match status" value="1"/>
</dbReference>